<dbReference type="RefSeq" id="WP_117362436.1">
    <property type="nucleotide sequence ID" value="NZ_CP024046.1"/>
</dbReference>
<dbReference type="KEGG" id="nan:AArc1_5028"/>
<dbReference type="SFLD" id="SFLDS00028">
    <property type="entry name" value="Proline_Racemase"/>
    <property type="match status" value="1"/>
</dbReference>
<proteinExistence type="inferred from homology"/>
<geneLocation type="plasmid" evidence="2">
    <name>pAArc1-02</name>
</geneLocation>
<dbReference type="GeneID" id="37640326"/>
<dbReference type="SUPFAM" id="SSF54506">
    <property type="entry name" value="Diaminopimelate epimerase-like"/>
    <property type="match status" value="1"/>
</dbReference>
<sequence length="342" mass="37026">MDRVPQFPEQWTTVETIESHTAGEPLRVIIDGVPPLEGTSILERRRYMREHHDELRTALMWEPRGHTDMYGAILTDPCTPAGDVGVLFTTNKGYSTMCGHGIIALGVVLVETGMVAASPPSETINFDTPAGLVSAKAALSDGRVESVSFKNVTSFADGLDRQITVPEYGTIEYDLAYGGAFYAYCDADQLGLELTPENTDEIRRAGMAIKRAVADAVPIEHPREDDLSFLYGTIFRGPPENPDCDSRNVCVFANGQIDRSPTGTGVSGRLAINHERGTLEVGDDFVVESIIGTTFTGTIDEVTTEDGRSAVIPRITGSAHITGHNQLLIDPDDPLRDGFDLG</sequence>
<keyword evidence="2" id="KW-0614">Plasmid</keyword>
<dbReference type="GO" id="GO:0047580">
    <property type="term" value="F:4-hydroxyproline epimerase activity"/>
    <property type="evidence" value="ECO:0007669"/>
    <property type="project" value="TreeGrafter"/>
</dbReference>
<evidence type="ECO:0000313" key="5">
    <source>
        <dbReference type="Proteomes" id="UP000258707"/>
    </source>
</evidence>
<evidence type="ECO:0000313" key="4">
    <source>
        <dbReference type="Proteomes" id="UP000258613"/>
    </source>
</evidence>
<geneLocation type="plasmid" evidence="5">
    <name>paarc1-02</name>
</geneLocation>
<dbReference type="InterPro" id="IPR008794">
    <property type="entry name" value="Pro_racemase_fam"/>
</dbReference>
<geneLocation type="plasmid" evidence="3">
    <name>pAArc-Mg-01</name>
</geneLocation>
<comment type="similarity">
    <text evidence="1">Belongs to the proline racemase family.</text>
</comment>
<dbReference type="FunFam" id="3.10.310.10:FF:000003">
    <property type="entry name" value="Proline racemase"/>
    <property type="match status" value="1"/>
</dbReference>
<name>A0A346P9N4_9EURY</name>
<dbReference type="PANTHER" id="PTHR33442:SF1">
    <property type="entry name" value="TRANS-3-HYDROXY-L-PROLINE DEHYDRATASE"/>
    <property type="match status" value="1"/>
</dbReference>
<dbReference type="KEGG" id="nag:AArcMg_4042"/>
<gene>
    <name evidence="2" type="ORF">AArc1_5028</name>
    <name evidence="3" type="ORF">AArcMg_4042</name>
</gene>
<evidence type="ECO:0000313" key="3">
    <source>
        <dbReference type="EMBL" id="AXR79867.1"/>
    </source>
</evidence>
<dbReference type="OrthoDB" id="166758at2157"/>
<accession>A0A346PK22</accession>
<geneLocation type="plasmid" evidence="4">
    <name>paarc-mg-01</name>
</geneLocation>
<keyword evidence="4" id="KW-1185">Reference proteome</keyword>
<dbReference type="Proteomes" id="UP000258707">
    <property type="component" value="Plasmid pAArc1-02"/>
</dbReference>
<dbReference type="PANTHER" id="PTHR33442">
    <property type="entry name" value="TRANS-3-HYDROXY-L-PROLINE DEHYDRATASE"/>
    <property type="match status" value="1"/>
</dbReference>
<dbReference type="Pfam" id="PF05544">
    <property type="entry name" value="Pro_racemase"/>
    <property type="match status" value="1"/>
</dbReference>
<dbReference type="EMBL" id="CP024046">
    <property type="protein sequence ID" value="AXR76229.1"/>
    <property type="molecule type" value="Genomic_DNA"/>
</dbReference>
<evidence type="ECO:0000256" key="1">
    <source>
        <dbReference type="ARBA" id="ARBA00007529"/>
    </source>
</evidence>
<reference evidence="3 4" key="2">
    <citation type="submission" date="2018-02" db="EMBL/GenBank/DDBJ databases">
        <title>Phenotypic and genomic properties of facultatively anaerobic sulfur-reducing natronoarchaea from hypersaline soda lakes.</title>
        <authorList>
            <person name="Sorokin D.Y."/>
            <person name="Kublanov I.V."/>
            <person name="Roman P."/>
            <person name="Sinninghe Damste J.S."/>
            <person name="Golyshin P.N."/>
            <person name="Rojo D."/>
            <person name="Ciordia S."/>
            <person name="Mena M.D.C."/>
            <person name="Ferrer M."/>
            <person name="Messina E."/>
            <person name="Smedile F."/>
            <person name="La Spada G."/>
            <person name="La Cono V."/>
            <person name="Yakimov M.M."/>
        </authorList>
    </citation>
    <scope>NUCLEOTIDE SEQUENCE [LARGE SCALE GENOMIC DNA]</scope>
    <source>
        <strain evidence="3 4">AArc-Mg</strain>
        <plasmid evidence="4">paarc-mg-01</plasmid>
        <plasmid evidence="3">pAArc-Mg-01</plasmid>
    </source>
</reference>
<evidence type="ECO:0000313" key="2">
    <source>
        <dbReference type="EMBL" id="AXR76229.1"/>
    </source>
</evidence>
<reference evidence="2 5" key="1">
    <citation type="submission" date="2017-10" db="EMBL/GenBank/DDBJ databases">
        <title>Phenotypic and genomic properties of facultatively anaerobic sulfur-reducing natronoarchaea from hypersaline soda lakes.</title>
        <authorList>
            <person name="Sorokin D.Y."/>
            <person name="Kublanov I.V."/>
            <person name="Roman P."/>
            <person name="Sinninghe Damste J.S."/>
            <person name="Golyshin P.N."/>
            <person name="Rojo D."/>
            <person name="Ciordia S."/>
            <person name="Mena Md.C."/>
            <person name="Ferrer M."/>
            <person name="Messina E."/>
            <person name="Smedile F."/>
            <person name="La Spada G."/>
            <person name="La Cono V."/>
            <person name="Yakimov M.M."/>
        </authorList>
    </citation>
    <scope>NUCLEOTIDE SEQUENCE [LARGE SCALE GENOMIC DNA]</scope>
    <source>
        <strain evidence="2 5">AArc1</strain>
        <plasmid evidence="5">paarc1-02</plasmid>
        <plasmid evidence="2">pAArc1-02</plasmid>
    </source>
</reference>
<dbReference type="EMBL" id="CP027032">
    <property type="protein sequence ID" value="AXR79867.1"/>
    <property type="molecule type" value="Genomic_DNA"/>
</dbReference>
<dbReference type="Proteomes" id="UP000258613">
    <property type="component" value="Plasmid pAArc-Mg-01"/>
</dbReference>
<accession>A0A346P9N4</accession>
<dbReference type="Gene3D" id="3.10.310.10">
    <property type="entry name" value="Diaminopimelate Epimerase, Chain A, domain 1"/>
    <property type="match status" value="2"/>
</dbReference>
<dbReference type="AlphaFoldDB" id="A0A346P9N4"/>
<protein>
    <submittedName>
        <fullName evidence="2">Proline racemase</fullName>
    </submittedName>
</protein>
<dbReference type="PIRSF" id="PIRSF029792">
    <property type="entry name" value="Pro_racemase"/>
    <property type="match status" value="1"/>
</dbReference>
<organism evidence="2 5">
    <name type="scientific">Natrarchaeobaculum sulfurireducens</name>
    <dbReference type="NCBI Taxonomy" id="2044521"/>
    <lineage>
        <taxon>Archaea</taxon>
        <taxon>Methanobacteriati</taxon>
        <taxon>Methanobacteriota</taxon>
        <taxon>Stenosarchaea group</taxon>
        <taxon>Halobacteria</taxon>
        <taxon>Halobacteriales</taxon>
        <taxon>Natrialbaceae</taxon>
        <taxon>Natrarchaeobaculum</taxon>
    </lineage>
</organism>